<proteinExistence type="predicted"/>
<reference evidence="1" key="1">
    <citation type="submission" date="2014-09" db="EMBL/GenBank/DDBJ databases">
        <authorList>
            <person name="Magalhaes I.L.F."/>
            <person name="Oliveira U."/>
            <person name="Santos F.R."/>
            <person name="Vidigal T.H.D.A."/>
            <person name="Brescovit A.D."/>
            <person name="Santos A.J."/>
        </authorList>
    </citation>
    <scope>NUCLEOTIDE SEQUENCE</scope>
    <source>
        <tissue evidence="1">Shoot tissue taken approximately 20 cm above the soil surface</tissue>
    </source>
</reference>
<sequence>MPMMSGKLGKKFSTLCIWGDLLQLIRLLVSF</sequence>
<organism evidence="1">
    <name type="scientific">Arundo donax</name>
    <name type="common">Giant reed</name>
    <name type="synonym">Donax arundinaceus</name>
    <dbReference type="NCBI Taxonomy" id="35708"/>
    <lineage>
        <taxon>Eukaryota</taxon>
        <taxon>Viridiplantae</taxon>
        <taxon>Streptophyta</taxon>
        <taxon>Embryophyta</taxon>
        <taxon>Tracheophyta</taxon>
        <taxon>Spermatophyta</taxon>
        <taxon>Magnoliopsida</taxon>
        <taxon>Liliopsida</taxon>
        <taxon>Poales</taxon>
        <taxon>Poaceae</taxon>
        <taxon>PACMAD clade</taxon>
        <taxon>Arundinoideae</taxon>
        <taxon>Arundineae</taxon>
        <taxon>Arundo</taxon>
    </lineage>
</organism>
<protein>
    <submittedName>
        <fullName evidence="1">Uncharacterized protein</fullName>
    </submittedName>
</protein>
<reference evidence="1" key="2">
    <citation type="journal article" date="2015" name="Data Brief">
        <title>Shoot transcriptome of the giant reed, Arundo donax.</title>
        <authorList>
            <person name="Barrero R.A."/>
            <person name="Guerrero F.D."/>
            <person name="Moolhuijzen P."/>
            <person name="Goolsby J.A."/>
            <person name="Tidwell J."/>
            <person name="Bellgard S.E."/>
            <person name="Bellgard M.I."/>
        </authorList>
    </citation>
    <scope>NUCLEOTIDE SEQUENCE</scope>
    <source>
        <tissue evidence="1">Shoot tissue taken approximately 20 cm above the soil surface</tissue>
    </source>
</reference>
<name>A0A0A9H4V7_ARUDO</name>
<evidence type="ECO:0000313" key="1">
    <source>
        <dbReference type="EMBL" id="JAE30834.1"/>
    </source>
</evidence>
<dbReference type="EMBL" id="GBRH01167062">
    <property type="protein sequence ID" value="JAE30834.1"/>
    <property type="molecule type" value="Transcribed_RNA"/>
</dbReference>
<accession>A0A0A9H4V7</accession>
<dbReference type="AlphaFoldDB" id="A0A0A9H4V7"/>